<gene>
    <name evidence="2" type="ORF">VCHENC02_1192</name>
</gene>
<dbReference type="EMBL" id="AJSR01000329">
    <property type="protein sequence ID" value="EKM33342.1"/>
    <property type="molecule type" value="Genomic_DNA"/>
</dbReference>
<dbReference type="Pfam" id="PF03413">
    <property type="entry name" value="PepSY"/>
    <property type="match status" value="1"/>
</dbReference>
<evidence type="ECO:0000313" key="2">
    <source>
        <dbReference type="EMBL" id="EKM33342.1"/>
    </source>
</evidence>
<accession>A0A454D3T3</accession>
<dbReference type="AlphaFoldDB" id="A0A454D3T3"/>
<protein>
    <recommendedName>
        <fullName evidence="1">PepSY domain-containing protein</fullName>
    </recommendedName>
</protein>
<sequence length="129" mass="13887">METTIKDLSQMKLALKENSMKKLILCIALTAFGVLSLPSYAAADAEIISQEDAIKAALGALDVEVLGIRHDEPDTQWDVFIKRGDQAYEVEVDALTGKIVAAEEESLAEVQAELSGDLSHEGVIGDVDK</sequence>
<name>A0A454D3T3_VIBHA</name>
<dbReference type="InterPro" id="IPR025711">
    <property type="entry name" value="PepSY"/>
</dbReference>
<dbReference type="Gene3D" id="3.10.450.40">
    <property type="match status" value="1"/>
</dbReference>
<dbReference type="Proteomes" id="UP000008367">
    <property type="component" value="Unassembled WGS sequence"/>
</dbReference>
<feature type="domain" description="PepSY" evidence="1">
    <location>
        <begin position="48"/>
        <end position="102"/>
    </location>
</feature>
<evidence type="ECO:0000313" key="3">
    <source>
        <dbReference type="Proteomes" id="UP000008367"/>
    </source>
</evidence>
<organism evidence="2 3">
    <name type="scientific">Vibrio harveyi</name>
    <name type="common">Beneckea harveyi</name>
    <dbReference type="NCBI Taxonomy" id="669"/>
    <lineage>
        <taxon>Bacteria</taxon>
        <taxon>Pseudomonadati</taxon>
        <taxon>Pseudomonadota</taxon>
        <taxon>Gammaproteobacteria</taxon>
        <taxon>Vibrionales</taxon>
        <taxon>Vibrionaceae</taxon>
        <taxon>Vibrio</taxon>
    </lineage>
</organism>
<proteinExistence type="predicted"/>
<comment type="caution">
    <text evidence="2">The sequence shown here is derived from an EMBL/GenBank/DDBJ whole genome shotgun (WGS) entry which is preliminary data.</text>
</comment>
<evidence type="ECO:0000259" key="1">
    <source>
        <dbReference type="Pfam" id="PF03413"/>
    </source>
</evidence>
<reference evidence="2 3" key="1">
    <citation type="submission" date="2012-10" db="EMBL/GenBank/DDBJ databases">
        <title>Genome sequence of Vibrio Cholerae HENC-02.</title>
        <authorList>
            <person name="Eppinger M."/>
            <person name="Hasan N.A."/>
            <person name="Sengamalay N."/>
            <person name="Hine E."/>
            <person name="Su Q."/>
            <person name="Daugherty S.C."/>
            <person name="Young S."/>
            <person name="Sadzewicz L."/>
            <person name="Tallon L."/>
            <person name="Cebula T.A."/>
            <person name="Ravel J."/>
            <person name="Colwell R.R."/>
        </authorList>
    </citation>
    <scope>NUCLEOTIDE SEQUENCE [LARGE SCALE GENOMIC DNA]</scope>
    <source>
        <strain evidence="2 3">HENC-02</strain>
    </source>
</reference>